<dbReference type="PANTHER" id="PTHR43086">
    <property type="entry name" value="VERY-LONG-CHAIN 3-OXOOACYL-COA REDUCTASE"/>
    <property type="match status" value="1"/>
</dbReference>
<dbReference type="PIRSF" id="PIRSF000126">
    <property type="entry name" value="11-beta-HSD1"/>
    <property type="match status" value="1"/>
</dbReference>
<evidence type="ECO:0008006" key="6">
    <source>
        <dbReference type="Google" id="ProtNLM"/>
    </source>
</evidence>
<dbReference type="InterPro" id="IPR036291">
    <property type="entry name" value="NAD(P)-bd_dom_sf"/>
</dbReference>
<dbReference type="PRINTS" id="PR00080">
    <property type="entry name" value="SDRFAMILY"/>
</dbReference>
<dbReference type="OrthoDB" id="7301144at2"/>
<dbReference type="PANTHER" id="PTHR43086:SF3">
    <property type="entry name" value="NADP-DEPENDENT 3-HYDROXY ACID DEHYDROGENASE YDFG"/>
    <property type="match status" value="1"/>
</dbReference>
<comment type="similarity">
    <text evidence="1 3">Belongs to the short-chain dehydrogenases/reductases (SDR) family.</text>
</comment>
<dbReference type="PRINTS" id="PR00081">
    <property type="entry name" value="GDHRDH"/>
</dbReference>
<dbReference type="InterPro" id="IPR002347">
    <property type="entry name" value="SDR_fam"/>
</dbReference>
<proteinExistence type="inferred from homology"/>
<evidence type="ECO:0000256" key="2">
    <source>
        <dbReference type="ARBA" id="ARBA00023002"/>
    </source>
</evidence>
<reference evidence="4 5" key="1">
    <citation type="submission" date="2019-03" db="EMBL/GenBank/DDBJ databases">
        <title>Genomic Encyclopedia of Type Strains, Phase IV (KMG-IV): sequencing the most valuable type-strain genomes for metagenomic binning, comparative biology and taxonomic classification.</title>
        <authorList>
            <person name="Goeker M."/>
        </authorList>
    </citation>
    <scope>NUCLEOTIDE SEQUENCE [LARGE SCALE GENOMIC DNA]</scope>
    <source>
        <strain evidence="4 5">DSM 25488</strain>
    </source>
</reference>
<dbReference type="GO" id="GO:0016491">
    <property type="term" value="F:oxidoreductase activity"/>
    <property type="evidence" value="ECO:0007669"/>
    <property type="project" value="UniProtKB-KW"/>
</dbReference>
<sequence>MKNKWALITGASAGIGAEFAHQLAVKGWHLLLVARREEKLLELQKKLIENQSINCLVLPKDLSQTSANQEIYNYCQQQGIQISMLVNNAGYGVPGDFDSVDWKTHHDMLQLMLTSVVELTHLFYPNMKNNQNGFVINVASLAGFAPPTAGHTLYGAVKSFVIKFSHSLHLEAKEHGVHVTALCPGFTYTEFHDVNGTRNMVNKMSSKLWMSANDVVSQGIAAVEKNQVVLINGWRNKAIATLVKILPDRLVRFLMQGSVAKFRKR</sequence>
<name>A0A4R6XDY6_9GAMM</name>
<evidence type="ECO:0000256" key="3">
    <source>
        <dbReference type="RuleBase" id="RU000363"/>
    </source>
</evidence>
<dbReference type="RefSeq" id="WP_099018906.1">
    <property type="nucleotide sequence ID" value="NZ_NIHB01000002.1"/>
</dbReference>
<gene>
    <name evidence="4" type="ORF">C8D91_2604</name>
</gene>
<protein>
    <recommendedName>
        <fullName evidence="6">Short-subunit dehydrogenase</fullName>
    </recommendedName>
</protein>
<dbReference type="Proteomes" id="UP000295724">
    <property type="component" value="Unassembled WGS sequence"/>
</dbReference>
<accession>A0A4R6XDY6</accession>
<dbReference type="Gene3D" id="3.40.50.720">
    <property type="entry name" value="NAD(P)-binding Rossmann-like Domain"/>
    <property type="match status" value="1"/>
</dbReference>
<evidence type="ECO:0000256" key="1">
    <source>
        <dbReference type="ARBA" id="ARBA00006484"/>
    </source>
</evidence>
<dbReference type="AlphaFoldDB" id="A0A4R6XDY6"/>
<dbReference type="EMBL" id="SNZB01000006">
    <property type="protein sequence ID" value="TDR17545.1"/>
    <property type="molecule type" value="Genomic_DNA"/>
</dbReference>
<dbReference type="SUPFAM" id="SSF51735">
    <property type="entry name" value="NAD(P)-binding Rossmann-fold domains"/>
    <property type="match status" value="1"/>
</dbReference>
<keyword evidence="2" id="KW-0560">Oxidoreductase</keyword>
<organism evidence="4 5">
    <name type="scientific">Marinicella litoralis</name>
    <dbReference type="NCBI Taxonomy" id="644220"/>
    <lineage>
        <taxon>Bacteria</taxon>
        <taxon>Pseudomonadati</taxon>
        <taxon>Pseudomonadota</taxon>
        <taxon>Gammaproteobacteria</taxon>
        <taxon>Lysobacterales</taxon>
        <taxon>Marinicellaceae</taxon>
        <taxon>Marinicella</taxon>
    </lineage>
</organism>
<dbReference type="Pfam" id="PF00106">
    <property type="entry name" value="adh_short"/>
    <property type="match status" value="1"/>
</dbReference>
<evidence type="ECO:0000313" key="5">
    <source>
        <dbReference type="Proteomes" id="UP000295724"/>
    </source>
</evidence>
<evidence type="ECO:0000313" key="4">
    <source>
        <dbReference type="EMBL" id="TDR17545.1"/>
    </source>
</evidence>
<keyword evidence="5" id="KW-1185">Reference proteome</keyword>
<comment type="caution">
    <text evidence="4">The sequence shown here is derived from an EMBL/GenBank/DDBJ whole genome shotgun (WGS) entry which is preliminary data.</text>
</comment>